<evidence type="ECO:0000313" key="1">
    <source>
        <dbReference type="EMBL" id="CAH2246835.1"/>
    </source>
</evidence>
<gene>
    <name evidence="1" type="primary">jg12406</name>
    <name evidence="1" type="ORF">PAEG_LOCUS21432</name>
</gene>
<name>A0A8S4S3V9_9NEOP</name>
<dbReference type="AlphaFoldDB" id="A0A8S4S3V9"/>
<dbReference type="EMBL" id="CAKXAJ010025943">
    <property type="protein sequence ID" value="CAH2246835.1"/>
    <property type="molecule type" value="Genomic_DNA"/>
</dbReference>
<dbReference type="Proteomes" id="UP000838756">
    <property type="component" value="Unassembled WGS sequence"/>
</dbReference>
<dbReference type="OrthoDB" id="407509at2759"/>
<sequence length="97" mass="10826">MRLNIGVLIDRSRSHRRKACDTLTLRKLKSPLSATKARKCSLSIGQSLLTRLKTDNGNLISSKPEILTGVEKFYGKLYTSTQKPVESLAKDPRAQLI</sequence>
<proteinExistence type="predicted"/>
<keyword evidence="2" id="KW-1185">Reference proteome</keyword>
<protein>
    <submittedName>
        <fullName evidence="1">Jg12406 protein</fullName>
    </submittedName>
</protein>
<organism evidence="1 2">
    <name type="scientific">Pararge aegeria aegeria</name>
    <dbReference type="NCBI Taxonomy" id="348720"/>
    <lineage>
        <taxon>Eukaryota</taxon>
        <taxon>Metazoa</taxon>
        <taxon>Ecdysozoa</taxon>
        <taxon>Arthropoda</taxon>
        <taxon>Hexapoda</taxon>
        <taxon>Insecta</taxon>
        <taxon>Pterygota</taxon>
        <taxon>Neoptera</taxon>
        <taxon>Endopterygota</taxon>
        <taxon>Lepidoptera</taxon>
        <taxon>Glossata</taxon>
        <taxon>Ditrysia</taxon>
        <taxon>Papilionoidea</taxon>
        <taxon>Nymphalidae</taxon>
        <taxon>Satyrinae</taxon>
        <taxon>Satyrini</taxon>
        <taxon>Parargina</taxon>
        <taxon>Pararge</taxon>
    </lineage>
</organism>
<evidence type="ECO:0000313" key="2">
    <source>
        <dbReference type="Proteomes" id="UP000838756"/>
    </source>
</evidence>
<comment type="caution">
    <text evidence="1">The sequence shown here is derived from an EMBL/GenBank/DDBJ whole genome shotgun (WGS) entry which is preliminary data.</text>
</comment>
<reference evidence="1" key="1">
    <citation type="submission" date="2022-03" db="EMBL/GenBank/DDBJ databases">
        <authorList>
            <person name="Lindestad O."/>
        </authorList>
    </citation>
    <scope>NUCLEOTIDE SEQUENCE</scope>
</reference>
<accession>A0A8S4S3V9</accession>